<proteinExistence type="predicted"/>
<dbReference type="KEGG" id="ghl:GM160_00500"/>
<keyword evidence="2" id="KW-0808">Transferase</keyword>
<reference evidence="2 3" key="1">
    <citation type="submission" date="2019-11" db="EMBL/GenBank/DDBJ databases">
        <authorList>
            <person name="Zhang J."/>
            <person name="Sun C."/>
        </authorList>
    </citation>
    <scope>NUCLEOTIDE SEQUENCE [LARGE SCALE GENOMIC DNA]</scope>
    <source>
        <strain evidence="3">sp2</strain>
    </source>
</reference>
<evidence type="ECO:0000259" key="1">
    <source>
        <dbReference type="Pfam" id="PF13439"/>
    </source>
</evidence>
<dbReference type="InterPro" id="IPR050194">
    <property type="entry name" value="Glycosyltransferase_grp1"/>
</dbReference>
<dbReference type="SUPFAM" id="SSF53756">
    <property type="entry name" value="UDP-Glycosyltransferase/glycogen phosphorylase"/>
    <property type="match status" value="1"/>
</dbReference>
<dbReference type="EMBL" id="CP046415">
    <property type="protein sequence ID" value="QGT77481.1"/>
    <property type="molecule type" value="Genomic_DNA"/>
</dbReference>
<dbReference type="Pfam" id="PF13692">
    <property type="entry name" value="Glyco_trans_1_4"/>
    <property type="match status" value="1"/>
</dbReference>
<gene>
    <name evidence="2" type="ORF">GM160_00500</name>
</gene>
<dbReference type="Proteomes" id="UP000427716">
    <property type="component" value="Chromosome"/>
</dbReference>
<protein>
    <submittedName>
        <fullName evidence="2">Glycosyltransferase</fullName>
    </submittedName>
</protein>
<organism evidence="2 3">
    <name type="scientific">Guyparkeria halophila</name>
    <dbReference type="NCBI Taxonomy" id="47960"/>
    <lineage>
        <taxon>Bacteria</taxon>
        <taxon>Pseudomonadati</taxon>
        <taxon>Pseudomonadota</taxon>
        <taxon>Gammaproteobacteria</taxon>
        <taxon>Chromatiales</taxon>
        <taxon>Thioalkalibacteraceae</taxon>
        <taxon>Guyparkeria</taxon>
    </lineage>
</organism>
<dbReference type="Gene3D" id="3.40.50.2000">
    <property type="entry name" value="Glycogen Phosphorylase B"/>
    <property type="match status" value="2"/>
</dbReference>
<sequence>MGQFCPGVRPRCRLDIRLVTETFPPDINGVATTLGCLVAGLRERGHRVVVTCPKAAVARDLGDGEEVPGVALPFYREVRLGLPRRRAFLADWREDPPDVVHIATEGPLGASALAAARALDLPVTTSLHTNFHAYARDYRLGWLASPVMRYLRRFHNRSANTFIPTATQAAELGAQGFERLMVLGRGVDTDLFNPERRDASLRAVWCADDATPVLLHVGRLAAEKNLALLADSWSRARAIDPQTRLVVVGDGPERTRLERQLPGAVFAGALRGEALARHYASADAFLFPSLTETFGIVMLEAMASGLDCLGFDYAAGRQLIDPGVNGLLAPFADTAGFLDRVPDLLAPESRRRRVRAAETGRAHSWAAIVDAFEQNLADVAGTSTIDAAARERLT</sequence>
<dbReference type="GO" id="GO:0016757">
    <property type="term" value="F:glycosyltransferase activity"/>
    <property type="evidence" value="ECO:0007669"/>
    <property type="project" value="UniProtKB-ARBA"/>
</dbReference>
<evidence type="ECO:0000313" key="2">
    <source>
        <dbReference type="EMBL" id="QGT77481.1"/>
    </source>
</evidence>
<feature type="domain" description="Glycosyltransferase subfamily 4-like N-terminal" evidence="1">
    <location>
        <begin position="27"/>
        <end position="190"/>
    </location>
</feature>
<dbReference type="Pfam" id="PF13439">
    <property type="entry name" value="Glyco_transf_4"/>
    <property type="match status" value="1"/>
</dbReference>
<name>A0A6I6D2C6_9GAMM</name>
<dbReference type="AlphaFoldDB" id="A0A6I6D2C6"/>
<dbReference type="InterPro" id="IPR028098">
    <property type="entry name" value="Glyco_trans_4-like_N"/>
</dbReference>
<dbReference type="PANTHER" id="PTHR45947">
    <property type="entry name" value="SULFOQUINOVOSYL TRANSFERASE SQD2"/>
    <property type="match status" value="1"/>
</dbReference>
<keyword evidence="3" id="KW-1185">Reference proteome</keyword>
<accession>A0A6I6D2C6</accession>
<dbReference type="PANTHER" id="PTHR45947:SF3">
    <property type="entry name" value="SULFOQUINOVOSYL TRANSFERASE SQD2"/>
    <property type="match status" value="1"/>
</dbReference>
<evidence type="ECO:0000313" key="3">
    <source>
        <dbReference type="Proteomes" id="UP000427716"/>
    </source>
</evidence>
<dbReference type="CDD" id="cd03814">
    <property type="entry name" value="GT4-like"/>
    <property type="match status" value="1"/>
</dbReference>